<dbReference type="GO" id="GO:0032981">
    <property type="term" value="P:mitochondrial respiratory chain complex I assembly"/>
    <property type="evidence" value="ECO:0007669"/>
    <property type="project" value="EnsemblPlants"/>
</dbReference>
<dbReference type="EMBL" id="CM002288">
    <property type="protein sequence ID" value="ESW32619.1"/>
    <property type="molecule type" value="Genomic_DNA"/>
</dbReference>
<keyword evidence="3" id="KW-1185">Reference proteome</keyword>
<name>V7CR72_PHAVU</name>
<evidence type="ECO:0000313" key="3">
    <source>
        <dbReference type="Proteomes" id="UP000000226"/>
    </source>
</evidence>
<dbReference type="OrthoDB" id="74240at2759"/>
<reference evidence="3" key="1">
    <citation type="journal article" date="2014" name="Nat. Genet.">
        <title>A reference genome for common bean and genome-wide analysis of dual domestications.</title>
        <authorList>
            <person name="Schmutz J."/>
            <person name="McClean P.E."/>
            <person name="Mamidi S."/>
            <person name="Wu G.A."/>
            <person name="Cannon S.B."/>
            <person name="Grimwood J."/>
            <person name="Jenkins J."/>
            <person name="Shu S."/>
            <person name="Song Q."/>
            <person name="Chavarro C."/>
            <person name="Torres-Torres M."/>
            <person name="Geffroy V."/>
            <person name="Moghaddam S.M."/>
            <person name="Gao D."/>
            <person name="Abernathy B."/>
            <person name="Barry K."/>
            <person name="Blair M."/>
            <person name="Brick M.A."/>
            <person name="Chovatia M."/>
            <person name="Gepts P."/>
            <person name="Goodstein D.M."/>
            <person name="Gonzales M."/>
            <person name="Hellsten U."/>
            <person name="Hyten D.L."/>
            <person name="Jia G."/>
            <person name="Kelly J.D."/>
            <person name="Kudrna D."/>
            <person name="Lee R."/>
            <person name="Richard M.M."/>
            <person name="Miklas P.N."/>
            <person name="Osorno J.M."/>
            <person name="Rodrigues J."/>
            <person name="Thareau V."/>
            <person name="Urrea C.A."/>
            <person name="Wang M."/>
            <person name="Yu Y."/>
            <person name="Zhang M."/>
            <person name="Wing R.A."/>
            <person name="Cregan P.B."/>
            <person name="Rokhsar D.S."/>
            <person name="Jackson S.A."/>
        </authorList>
    </citation>
    <scope>NUCLEOTIDE SEQUENCE [LARGE SCALE GENOMIC DNA]</scope>
    <source>
        <strain evidence="3">cv. G19833</strain>
    </source>
</reference>
<proteinExistence type="predicted"/>
<dbReference type="SMR" id="V7CR72"/>
<sequence length="155" mass="18600">MVGRVGKWRSVWNWIQWRNCRCIQQRLLHEGPDTVEELLDRHIAKNKTKNKNDNDEFENRRQLTSTRREALSLYRDILRATRFFVWPDSRGVIWRDVLRQNARTEFEQARFETDPEIVTRLLIGGREALHSAIDKLAEKNRHHILNDNPSHSHPR</sequence>
<gene>
    <name evidence="2" type="ORF">PHAVU_001G003000g</name>
</gene>
<dbReference type="InterPro" id="IPR008011">
    <property type="entry name" value="Complex1_LYR_dom"/>
</dbReference>
<dbReference type="Pfam" id="PF05347">
    <property type="entry name" value="Complex1_LYR"/>
    <property type="match status" value="1"/>
</dbReference>
<accession>V7CR72</accession>
<dbReference type="AlphaFoldDB" id="V7CR72"/>
<dbReference type="eggNOG" id="ENOG502RZU3">
    <property type="taxonomic scope" value="Eukaryota"/>
</dbReference>
<feature type="domain" description="Complex 1 LYR protein" evidence="1">
    <location>
        <begin position="68"/>
        <end position="129"/>
    </location>
</feature>
<evidence type="ECO:0000259" key="1">
    <source>
        <dbReference type="Pfam" id="PF05347"/>
    </source>
</evidence>
<protein>
    <recommendedName>
        <fullName evidence="1">Complex 1 LYR protein domain-containing protein</fullName>
    </recommendedName>
</protein>
<dbReference type="InterPro" id="IPR045298">
    <property type="entry name" value="Complex1_LYR_LYRM7"/>
</dbReference>
<dbReference type="PANTHER" id="PTHR47484:SF1">
    <property type="entry name" value="COMPLEX 1 PROTEIN CONTAINING PROTEIN, EXPRESSED"/>
    <property type="match status" value="1"/>
</dbReference>
<dbReference type="GO" id="GO:0034551">
    <property type="term" value="P:mitochondrial respiratory chain complex III assembly"/>
    <property type="evidence" value="ECO:0007669"/>
    <property type="project" value="InterPro"/>
</dbReference>
<dbReference type="Proteomes" id="UP000000226">
    <property type="component" value="Chromosome 1"/>
</dbReference>
<dbReference type="Gramene" id="ESW32619">
    <property type="protein sequence ID" value="ESW32619"/>
    <property type="gene ID" value="PHAVU_001G003000g"/>
</dbReference>
<evidence type="ECO:0000313" key="2">
    <source>
        <dbReference type="EMBL" id="ESW32619.1"/>
    </source>
</evidence>
<organism evidence="2 3">
    <name type="scientific">Phaseolus vulgaris</name>
    <name type="common">Kidney bean</name>
    <name type="synonym">French bean</name>
    <dbReference type="NCBI Taxonomy" id="3885"/>
    <lineage>
        <taxon>Eukaryota</taxon>
        <taxon>Viridiplantae</taxon>
        <taxon>Streptophyta</taxon>
        <taxon>Embryophyta</taxon>
        <taxon>Tracheophyta</taxon>
        <taxon>Spermatophyta</taxon>
        <taxon>Magnoliopsida</taxon>
        <taxon>eudicotyledons</taxon>
        <taxon>Gunneridae</taxon>
        <taxon>Pentapetalae</taxon>
        <taxon>rosids</taxon>
        <taxon>fabids</taxon>
        <taxon>Fabales</taxon>
        <taxon>Fabaceae</taxon>
        <taxon>Papilionoideae</taxon>
        <taxon>50 kb inversion clade</taxon>
        <taxon>NPAAA clade</taxon>
        <taxon>indigoferoid/millettioid clade</taxon>
        <taxon>Phaseoleae</taxon>
        <taxon>Phaseolus</taxon>
    </lineage>
</organism>
<dbReference type="PANTHER" id="PTHR47484">
    <property type="entry name" value="COMPLEX 1 PROTEIN CONTAINING PROTEIN, EXPRESSED"/>
    <property type="match status" value="1"/>
</dbReference>
<dbReference type="OMA" id="EFEEARY"/>
<dbReference type="CDD" id="cd20267">
    <property type="entry name" value="Complex1_LYR_LYRM7"/>
    <property type="match status" value="1"/>
</dbReference>
<dbReference type="GO" id="GO:0005759">
    <property type="term" value="C:mitochondrial matrix"/>
    <property type="evidence" value="ECO:0007669"/>
    <property type="project" value="EnsemblPlants"/>
</dbReference>